<name>A0ABD6D3H7_9EURY</name>
<dbReference type="Proteomes" id="UP001597075">
    <property type="component" value="Unassembled WGS sequence"/>
</dbReference>
<dbReference type="Pfam" id="PF10069">
    <property type="entry name" value="DICT"/>
    <property type="match status" value="1"/>
</dbReference>
<protein>
    <submittedName>
        <fullName evidence="2">DICT sensory domain-containing protein</fullName>
    </submittedName>
</protein>
<gene>
    <name evidence="2" type="ORF">ACFSBJ_14355</name>
</gene>
<reference evidence="2 3" key="1">
    <citation type="journal article" date="2019" name="Int. J. Syst. Evol. Microbiol.">
        <title>The Global Catalogue of Microorganisms (GCM) 10K type strain sequencing project: providing services to taxonomists for standard genome sequencing and annotation.</title>
        <authorList>
            <consortium name="The Broad Institute Genomics Platform"/>
            <consortium name="The Broad Institute Genome Sequencing Center for Infectious Disease"/>
            <person name="Wu L."/>
            <person name="Ma J."/>
        </authorList>
    </citation>
    <scope>NUCLEOTIDE SEQUENCE [LARGE SCALE GENOMIC DNA]</scope>
    <source>
        <strain evidence="2 3">CGMCC 1.10594</strain>
    </source>
</reference>
<keyword evidence="3" id="KW-1185">Reference proteome</keyword>
<evidence type="ECO:0000259" key="1">
    <source>
        <dbReference type="Pfam" id="PF10069"/>
    </source>
</evidence>
<comment type="caution">
    <text evidence="2">The sequence shown here is derived from an EMBL/GenBank/DDBJ whole genome shotgun (WGS) entry which is preliminary data.</text>
</comment>
<evidence type="ECO:0000313" key="3">
    <source>
        <dbReference type="Proteomes" id="UP001597075"/>
    </source>
</evidence>
<evidence type="ECO:0000313" key="2">
    <source>
        <dbReference type="EMBL" id="MFD1634911.1"/>
    </source>
</evidence>
<dbReference type="EMBL" id="JBHUDL010000010">
    <property type="protein sequence ID" value="MFD1634911.1"/>
    <property type="molecule type" value="Genomic_DNA"/>
</dbReference>
<organism evidence="2 3">
    <name type="scientific">Haloplanus ruber</name>
    <dbReference type="NCBI Taxonomy" id="869892"/>
    <lineage>
        <taxon>Archaea</taxon>
        <taxon>Methanobacteriati</taxon>
        <taxon>Methanobacteriota</taxon>
        <taxon>Stenosarchaea group</taxon>
        <taxon>Halobacteria</taxon>
        <taxon>Halobacteriales</taxon>
        <taxon>Haloferacaceae</taxon>
        <taxon>Haloplanus</taxon>
    </lineage>
</organism>
<proteinExistence type="predicted"/>
<dbReference type="InterPro" id="IPR019278">
    <property type="entry name" value="DICT_dom"/>
</dbReference>
<dbReference type="PIRSF" id="PIRSF030471">
    <property type="entry name" value="STR_Vng0742h_prd"/>
    <property type="match status" value="1"/>
</dbReference>
<dbReference type="InterPro" id="IPR016954">
    <property type="entry name" value="Uncharacterised_Vng0742h"/>
</dbReference>
<feature type="domain" description="DICT" evidence="1">
    <location>
        <begin position="124"/>
        <end position="219"/>
    </location>
</feature>
<dbReference type="RefSeq" id="WP_256405144.1">
    <property type="nucleotide sequence ID" value="NZ_CP187151.1"/>
</dbReference>
<dbReference type="AlphaFoldDB" id="A0ABD6D3H7"/>
<sequence length="257" mass="28970">MTDLPDSLVSFIEKEAVADRSLAVVNRTRPRPIQDMLEELFAEQSVEIREFDVPGTEEDMVLLLNGEGEVIASSPLRELEEELLLVNSDLYVTGAKGLDDVSLPAVLEGLSETPFRVRGYPAAHSEKLPLIAMSRYIERLAWEHGSGRLRSSFQRLSRLDDERGTREVYRQLGATDVDVHVYGVPDWLPPESFSGIVHAGYTGEFRTSWFVVHHTDEADTAGAALVAERVDDGAWEAVWTFRQERVRAVNRYIERTL</sequence>
<accession>A0ABD6D3H7</accession>